<protein>
    <submittedName>
        <fullName evidence="3">Putative membrane protein</fullName>
    </submittedName>
</protein>
<feature type="transmembrane region" description="Helical" evidence="1">
    <location>
        <begin position="12"/>
        <end position="34"/>
    </location>
</feature>
<proteinExistence type="predicted"/>
<keyword evidence="1" id="KW-0812">Transmembrane</keyword>
<keyword evidence="1" id="KW-1133">Transmembrane helix</keyword>
<keyword evidence="1" id="KW-0472">Membrane</keyword>
<dbReference type="RefSeq" id="WP_143232739.1">
    <property type="nucleotide sequence ID" value="NZ_BOMU01000140.1"/>
</dbReference>
<evidence type="ECO:0000313" key="3">
    <source>
        <dbReference type="EMBL" id="SNS53382.1"/>
    </source>
</evidence>
<evidence type="ECO:0000313" key="4">
    <source>
        <dbReference type="Proteomes" id="UP000198415"/>
    </source>
</evidence>
<gene>
    <name evidence="3" type="ORF">SAMN06264365_117149</name>
</gene>
<dbReference type="EMBL" id="FZNR01000017">
    <property type="protein sequence ID" value="SNS53382.1"/>
    <property type="molecule type" value="Genomic_DNA"/>
</dbReference>
<accession>A0A239FB38</accession>
<dbReference type="OrthoDB" id="3748887at2"/>
<name>A0A239FB38_9ACTN</name>
<reference evidence="3 4" key="1">
    <citation type="submission" date="2017-06" db="EMBL/GenBank/DDBJ databases">
        <authorList>
            <person name="Kim H.J."/>
            <person name="Triplett B.A."/>
        </authorList>
    </citation>
    <scope>NUCLEOTIDE SEQUENCE [LARGE SCALE GENOMIC DNA]</scope>
    <source>
        <strain evidence="3 4">DSM 43151</strain>
    </source>
</reference>
<dbReference type="AlphaFoldDB" id="A0A239FB38"/>
<dbReference type="Pfam" id="PF09851">
    <property type="entry name" value="SHOCT"/>
    <property type="match status" value="1"/>
</dbReference>
<keyword evidence="4" id="KW-1185">Reference proteome</keyword>
<dbReference type="Proteomes" id="UP000198415">
    <property type="component" value="Unassembled WGS sequence"/>
</dbReference>
<sequence>MMYTYPHLMPMGAGWAAIVLTVLVAIVGVLLAGLRPVRGEGRGTAERTLDERFARGEIDAEEYEQRLRTLHAAHR</sequence>
<evidence type="ECO:0000259" key="2">
    <source>
        <dbReference type="Pfam" id="PF09851"/>
    </source>
</evidence>
<dbReference type="InterPro" id="IPR018649">
    <property type="entry name" value="SHOCT"/>
</dbReference>
<feature type="domain" description="SHOCT" evidence="2">
    <location>
        <begin position="45"/>
        <end position="70"/>
    </location>
</feature>
<evidence type="ECO:0000256" key="1">
    <source>
        <dbReference type="SAM" id="Phobius"/>
    </source>
</evidence>
<organism evidence="3 4">
    <name type="scientific">Actinoplanes regularis</name>
    <dbReference type="NCBI Taxonomy" id="52697"/>
    <lineage>
        <taxon>Bacteria</taxon>
        <taxon>Bacillati</taxon>
        <taxon>Actinomycetota</taxon>
        <taxon>Actinomycetes</taxon>
        <taxon>Micromonosporales</taxon>
        <taxon>Micromonosporaceae</taxon>
        <taxon>Actinoplanes</taxon>
    </lineage>
</organism>